<evidence type="ECO:0000259" key="1">
    <source>
        <dbReference type="PROSITE" id="PS50097"/>
    </source>
</evidence>
<reference evidence="2" key="1">
    <citation type="submission" date="2021-05" db="EMBL/GenBank/DDBJ databases">
        <authorList>
            <person name="Alioto T."/>
            <person name="Alioto T."/>
            <person name="Gomez Garrido J."/>
        </authorList>
    </citation>
    <scope>NUCLEOTIDE SEQUENCE</scope>
</reference>
<feature type="domain" description="BTB" evidence="1">
    <location>
        <begin position="30"/>
        <end position="103"/>
    </location>
</feature>
<proteinExistence type="predicted"/>
<dbReference type="SUPFAM" id="SSF54695">
    <property type="entry name" value="POZ domain"/>
    <property type="match status" value="1"/>
</dbReference>
<dbReference type="InterPro" id="IPR011333">
    <property type="entry name" value="SKP1/BTB/POZ_sf"/>
</dbReference>
<dbReference type="EMBL" id="HBUE01082916">
    <property type="protein sequence ID" value="CAG6478336.1"/>
    <property type="molecule type" value="Transcribed_RNA"/>
</dbReference>
<name>A0A8D8BMB9_CULPI</name>
<dbReference type="PROSITE" id="PS50097">
    <property type="entry name" value="BTB"/>
    <property type="match status" value="1"/>
</dbReference>
<dbReference type="SMART" id="SM00225">
    <property type="entry name" value="BTB"/>
    <property type="match status" value="1"/>
</dbReference>
<dbReference type="Pfam" id="PF07707">
    <property type="entry name" value="BACK"/>
    <property type="match status" value="1"/>
</dbReference>
<protein>
    <submittedName>
        <fullName evidence="2">BTB/POZ domain-containing protein 6</fullName>
    </submittedName>
</protein>
<dbReference type="PANTHER" id="PTHR45774">
    <property type="entry name" value="BTB/POZ DOMAIN-CONTAINING"/>
    <property type="match status" value="1"/>
</dbReference>
<dbReference type="GO" id="GO:0005829">
    <property type="term" value="C:cytosol"/>
    <property type="evidence" value="ECO:0007669"/>
    <property type="project" value="TreeGrafter"/>
</dbReference>
<dbReference type="InterPro" id="IPR011705">
    <property type="entry name" value="BACK"/>
</dbReference>
<accession>A0A8D8BMB9</accession>
<dbReference type="Pfam" id="PF00651">
    <property type="entry name" value="BTB"/>
    <property type="match status" value="1"/>
</dbReference>
<dbReference type="Gene3D" id="3.30.710.10">
    <property type="entry name" value="Potassium Channel Kv1.1, Chain A"/>
    <property type="match status" value="1"/>
</dbReference>
<dbReference type="Gene3D" id="1.25.40.420">
    <property type="match status" value="1"/>
</dbReference>
<evidence type="ECO:0000313" key="2">
    <source>
        <dbReference type="EMBL" id="CAG6478336.1"/>
    </source>
</evidence>
<dbReference type="GO" id="GO:0022008">
    <property type="term" value="P:neurogenesis"/>
    <property type="evidence" value="ECO:0007669"/>
    <property type="project" value="TreeGrafter"/>
</dbReference>
<dbReference type="AlphaFoldDB" id="A0A8D8BMB9"/>
<sequence length="469" mass="52131">MTGKSSSTPLPADSSLSGRLERLVNNEQFADVAFRVGEPGEVIFGHKAILSEASEVFRAQFSGMFKESRENVREHEIPIVDIEPGTFKELLRYMYCERVTVTADNVVDISYGSKKYLLTKLNQLCESFVQRNVTEDNVLGVFDSNRRYELEGINRICLDIVCDNPIRIFAHESFLTLARESVRMIASRKAMNCQTDQLLSAIERWIQVNEDEQEDGTKIVAMVREQKGRGVMCKKIHNFAAGHYVSSIGFQQPNQQSSPNYSFATPRSIFSAVSNGPVAAPLDIFGRPANASAGTPVFGSSPIMPAAPTNSSPTQKTFILKIDTDKPCSIYGVGIYIKCKQFEQTVTMDISVERTGMFPTNEKRTVTAREDLYVEEVLFQKQLIDAGVTCTIKVQMHHGITSLFCRKNFESEQPESGLRFTCSNGADPLMVGGQSGTNCCVAYVLYNFGPAGEERKKLVPVKQKLAVQL</sequence>
<dbReference type="PANTHER" id="PTHR45774:SF9">
    <property type="entry name" value="LUTE, ISOFORM D"/>
    <property type="match status" value="1"/>
</dbReference>
<organism evidence="2">
    <name type="scientific">Culex pipiens</name>
    <name type="common">House mosquito</name>
    <dbReference type="NCBI Taxonomy" id="7175"/>
    <lineage>
        <taxon>Eukaryota</taxon>
        <taxon>Metazoa</taxon>
        <taxon>Ecdysozoa</taxon>
        <taxon>Arthropoda</taxon>
        <taxon>Hexapoda</taxon>
        <taxon>Insecta</taxon>
        <taxon>Pterygota</taxon>
        <taxon>Neoptera</taxon>
        <taxon>Endopterygota</taxon>
        <taxon>Diptera</taxon>
        <taxon>Nematocera</taxon>
        <taxon>Culicoidea</taxon>
        <taxon>Culicidae</taxon>
        <taxon>Culicinae</taxon>
        <taxon>Culicini</taxon>
        <taxon>Culex</taxon>
        <taxon>Culex</taxon>
    </lineage>
</organism>
<dbReference type="InterPro" id="IPR000210">
    <property type="entry name" value="BTB/POZ_dom"/>
</dbReference>